<keyword evidence="4" id="KW-1185">Reference proteome</keyword>
<name>A0AAE0BCB4_9CHLO</name>
<proteinExistence type="inferred from homology"/>
<evidence type="ECO:0000256" key="1">
    <source>
        <dbReference type="ARBA" id="ARBA00006336"/>
    </source>
</evidence>
<dbReference type="PANTHER" id="PTHR14119:SF3">
    <property type="entry name" value="ISOCHORISMATASE DOMAIN-CONTAINING PROTEIN 2"/>
    <property type="match status" value="1"/>
</dbReference>
<dbReference type="SUPFAM" id="SSF52499">
    <property type="entry name" value="Isochorismatase-like hydrolases"/>
    <property type="match status" value="1"/>
</dbReference>
<dbReference type="Gene3D" id="3.40.50.850">
    <property type="entry name" value="Isochorismatase-like"/>
    <property type="match status" value="1"/>
</dbReference>
<accession>A0AAE0BCB4</accession>
<dbReference type="Pfam" id="PF00857">
    <property type="entry name" value="Isochorismatase"/>
    <property type="match status" value="1"/>
</dbReference>
<gene>
    <name evidence="3" type="ORF">CYMTET_56338</name>
</gene>
<dbReference type="CDD" id="cd01012">
    <property type="entry name" value="YcaC_related"/>
    <property type="match status" value="1"/>
</dbReference>
<organism evidence="3 4">
    <name type="scientific">Cymbomonas tetramitiformis</name>
    <dbReference type="NCBI Taxonomy" id="36881"/>
    <lineage>
        <taxon>Eukaryota</taxon>
        <taxon>Viridiplantae</taxon>
        <taxon>Chlorophyta</taxon>
        <taxon>Pyramimonadophyceae</taxon>
        <taxon>Pyramimonadales</taxon>
        <taxon>Pyramimonadaceae</taxon>
        <taxon>Cymbomonas</taxon>
    </lineage>
</organism>
<dbReference type="InterPro" id="IPR000868">
    <property type="entry name" value="Isochorismatase-like_dom"/>
</dbReference>
<dbReference type="EMBL" id="LGRX02035739">
    <property type="protein sequence ID" value="KAK3233355.1"/>
    <property type="molecule type" value="Genomic_DNA"/>
</dbReference>
<dbReference type="InterPro" id="IPR036380">
    <property type="entry name" value="Isochorismatase-like_sf"/>
</dbReference>
<evidence type="ECO:0000313" key="3">
    <source>
        <dbReference type="EMBL" id="KAK3233355.1"/>
    </source>
</evidence>
<evidence type="ECO:0000313" key="4">
    <source>
        <dbReference type="Proteomes" id="UP001190700"/>
    </source>
</evidence>
<dbReference type="InterPro" id="IPR050993">
    <property type="entry name" value="Isochorismatase_domain"/>
</dbReference>
<comment type="caution">
    <text evidence="3">The sequence shown here is derived from an EMBL/GenBank/DDBJ whole genome shotgun (WGS) entry which is preliminary data.</text>
</comment>
<protein>
    <recommendedName>
        <fullName evidence="2">Isochorismatase-like domain-containing protein</fullName>
    </recommendedName>
</protein>
<sequence length="202" mass="22554">MRGKLTPEKTCLFVCDVQELFRPRIHHMESLIHVTQYMMRGAKALKIPTIVTEQYPEKLGKTVKELQPHLTADVPNIPKMDFSMCVQDVIRHLQSMPAVKQVLLVGIEAHVCVLQTALDLLDLGYEVHLVLDAVSSQSPADREVAIQRMRDAGAYVTTSESALFQLLRSAKAPTFKAISNLAKEPRMQPQLGISPVSQLSKL</sequence>
<reference evidence="3 4" key="1">
    <citation type="journal article" date="2015" name="Genome Biol. Evol.">
        <title>Comparative Genomics of a Bacterivorous Green Alga Reveals Evolutionary Causalities and Consequences of Phago-Mixotrophic Mode of Nutrition.</title>
        <authorList>
            <person name="Burns J.A."/>
            <person name="Paasch A."/>
            <person name="Narechania A."/>
            <person name="Kim E."/>
        </authorList>
    </citation>
    <scope>NUCLEOTIDE SEQUENCE [LARGE SCALE GENOMIC DNA]</scope>
    <source>
        <strain evidence="3 4">PLY_AMNH</strain>
    </source>
</reference>
<dbReference type="AlphaFoldDB" id="A0AAE0BCB4"/>
<evidence type="ECO:0000259" key="2">
    <source>
        <dbReference type="Pfam" id="PF00857"/>
    </source>
</evidence>
<feature type="domain" description="Isochorismatase-like" evidence="2">
    <location>
        <begin position="10"/>
        <end position="160"/>
    </location>
</feature>
<dbReference type="PANTHER" id="PTHR14119">
    <property type="entry name" value="HYDROLASE"/>
    <property type="match status" value="1"/>
</dbReference>
<dbReference type="Proteomes" id="UP001190700">
    <property type="component" value="Unassembled WGS sequence"/>
</dbReference>
<comment type="similarity">
    <text evidence="1">Belongs to the isochorismatase family.</text>
</comment>